<feature type="region of interest" description="Disordered" evidence="2">
    <location>
        <begin position="297"/>
        <end position="330"/>
    </location>
</feature>
<evidence type="ECO:0000256" key="1">
    <source>
        <dbReference type="ARBA" id="ARBA00023054"/>
    </source>
</evidence>
<keyword evidence="4" id="KW-1185">Reference proteome</keyword>
<accession>A0A5N6EV14</accession>
<feature type="compositionally biased region" description="Basic and acidic residues" evidence="2">
    <location>
        <begin position="73"/>
        <end position="84"/>
    </location>
</feature>
<gene>
    <name evidence="3" type="ORF">BDV33DRAFT_170758</name>
</gene>
<sequence>MSNPNSLYGIPRSKSTSQSQSNAPSSSTLAFTTALSSLINKDADTSTRGRPRPSKTNKSDIFARPNKGAQKRAAADLRDDDTHQTHQRSQDIGGVDTATLHRSKRRMEEKARMYEDLKKGMYLAAGSDSEEETQDEYLARLRRREKEGLVDFDQKWADAQRGKGSGSEGEEEDEDDDENASIVSYEDELGRTRRGTRAEAAHAARLKEEESERGDAKERWRPSRPDNLIYGAAVQAEAFNPDAGLAAQMSYLAKRRDRSPTPEETHYDADAEVRNRGTGFYAFSKDENARRQQMEELMNARDETQREREIRRERKAERERVKDERRKKIGELRSKRQAEMFLAKLGDVGV</sequence>
<evidence type="ECO:0000256" key="2">
    <source>
        <dbReference type="SAM" id="MobiDB-lite"/>
    </source>
</evidence>
<organism evidence="3 4">
    <name type="scientific">Aspergillus novoparasiticus</name>
    <dbReference type="NCBI Taxonomy" id="986946"/>
    <lineage>
        <taxon>Eukaryota</taxon>
        <taxon>Fungi</taxon>
        <taxon>Dikarya</taxon>
        <taxon>Ascomycota</taxon>
        <taxon>Pezizomycotina</taxon>
        <taxon>Eurotiomycetes</taxon>
        <taxon>Eurotiomycetidae</taxon>
        <taxon>Eurotiales</taxon>
        <taxon>Aspergillaceae</taxon>
        <taxon>Aspergillus</taxon>
        <taxon>Aspergillus subgen. Circumdati</taxon>
    </lineage>
</organism>
<dbReference type="Pfam" id="PF13300">
    <property type="entry name" value="DUF4078"/>
    <property type="match status" value="1"/>
</dbReference>
<dbReference type="Proteomes" id="UP000326799">
    <property type="component" value="Unassembled WGS sequence"/>
</dbReference>
<reference evidence="3 4" key="1">
    <citation type="submission" date="2019-04" db="EMBL/GenBank/DDBJ databases">
        <title>Fungal friends and foes A comparative genomics study of 23 Aspergillus species from section Flavi.</title>
        <authorList>
            <consortium name="DOE Joint Genome Institute"/>
            <person name="Kjaerbolling I."/>
            <person name="Vesth T.C."/>
            <person name="Frisvad J.C."/>
            <person name="Nybo J.L."/>
            <person name="Theobald S."/>
            <person name="Kildgaard S."/>
            <person name="Petersen T.I."/>
            <person name="Kuo A."/>
            <person name="Sato A."/>
            <person name="Lyhne E.K."/>
            <person name="Kogle M.E."/>
            <person name="Wiebenga A."/>
            <person name="Kun R.S."/>
            <person name="Lubbers R.J."/>
            <person name="Makela M.R."/>
            <person name="Barry K."/>
            <person name="Chovatia M."/>
            <person name="Clum A."/>
            <person name="Daum C."/>
            <person name="Haridas S."/>
            <person name="He G."/>
            <person name="LaButti K."/>
            <person name="Lipzen A."/>
            <person name="Mondo S."/>
            <person name="Pangilinan J."/>
            <person name="Riley R."/>
            <person name="Salamov A."/>
            <person name="Simmons B.A."/>
            <person name="Magnuson J.K."/>
            <person name="Henrissat B."/>
            <person name="Mortensen U.H."/>
            <person name="Larsen T.O."/>
            <person name="De vries R.P."/>
            <person name="Grigoriev I.V."/>
            <person name="Machida M."/>
            <person name="Baker S.E."/>
            <person name="Andersen M.R."/>
        </authorList>
    </citation>
    <scope>NUCLEOTIDE SEQUENCE [LARGE SCALE GENOMIC DNA]</scope>
    <source>
        <strain evidence="3 4">CBS 126849</strain>
    </source>
</reference>
<proteinExistence type="predicted"/>
<evidence type="ECO:0000313" key="4">
    <source>
        <dbReference type="Proteomes" id="UP000326799"/>
    </source>
</evidence>
<dbReference type="PANTHER" id="PTHR15885">
    <property type="entry name" value="COILED-COIL DOMAIN-CONTAINING PROTEIN 174"/>
    <property type="match status" value="1"/>
</dbReference>
<keyword evidence="1" id="KW-0175">Coiled coil</keyword>
<feature type="region of interest" description="Disordered" evidence="2">
    <location>
        <begin position="1"/>
        <end position="110"/>
    </location>
</feature>
<feature type="compositionally biased region" description="Basic and acidic residues" evidence="2">
    <location>
        <begin position="188"/>
        <end position="224"/>
    </location>
</feature>
<evidence type="ECO:0000313" key="3">
    <source>
        <dbReference type="EMBL" id="KAB8221356.1"/>
    </source>
</evidence>
<protein>
    <submittedName>
        <fullName evidence="3">Uncharacterized protein</fullName>
    </submittedName>
</protein>
<dbReference type="InterPro" id="IPR025066">
    <property type="entry name" value="CCDC174-like"/>
</dbReference>
<feature type="compositionally biased region" description="Low complexity" evidence="2">
    <location>
        <begin position="13"/>
        <end position="38"/>
    </location>
</feature>
<feature type="compositionally biased region" description="Acidic residues" evidence="2">
    <location>
        <begin position="168"/>
        <end position="179"/>
    </location>
</feature>
<feature type="region of interest" description="Disordered" evidence="2">
    <location>
        <begin position="149"/>
        <end position="226"/>
    </location>
</feature>
<feature type="compositionally biased region" description="Basic and acidic residues" evidence="2">
    <location>
        <begin position="149"/>
        <end position="161"/>
    </location>
</feature>
<dbReference type="PANTHER" id="PTHR15885:SF1">
    <property type="entry name" value="COILED-COIL DOMAIN-CONTAINING PROTEIN 174"/>
    <property type="match status" value="1"/>
</dbReference>
<name>A0A5N6EV14_9EURO</name>
<dbReference type="EMBL" id="ML733421">
    <property type="protein sequence ID" value="KAB8221356.1"/>
    <property type="molecule type" value="Genomic_DNA"/>
</dbReference>
<dbReference type="GO" id="GO:0005634">
    <property type="term" value="C:nucleus"/>
    <property type="evidence" value="ECO:0007669"/>
    <property type="project" value="TreeGrafter"/>
</dbReference>
<dbReference type="AlphaFoldDB" id="A0A5N6EV14"/>